<comment type="miscellaneous">
    <text evidence="5">May also have succinyldiaminopimelate aminotransferase activity, thus carrying out the corresponding step in lysine biosynthesis.</text>
</comment>
<feature type="binding site" evidence="5">
    <location>
        <position position="276"/>
    </location>
    <ligand>
        <name>pyridoxal 5'-phosphate</name>
        <dbReference type="ChEBI" id="CHEBI:597326"/>
    </ligand>
</feature>
<evidence type="ECO:0000256" key="1">
    <source>
        <dbReference type="ARBA" id="ARBA00022571"/>
    </source>
</evidence>
<comment type="similarity">
    <text evidence="5">Belongs to the class-III pyridoxal-phosphate-dependent aminotransferase family. ArgD subfamily.</text>
</comment>
<dbReference type="EC" id="2.6.1.11" evidence="5"/>
<dbReference type="SUPFAM" id="SSF53383">
    <property type="entry name" value="PLP-dependent transferases"/>
    <property type="match status" value="1"/>
</dbReference>
<dbReference type="InterPro" id="IPR005814">
    <property type="entry name" value="Aminotrans_3"/>
</dbReference>
<comment type="caution">
    <text evidence="6">The sequence shown here is derived from an EMBL/GenBank/DDBJ whole genome shotgun (WGS) entry which is preliminary data.</text>
</comment>
<feature type="binding site" evidence="5">
    <location>
        <begin position="218"/>
        <end position="221"/>
    </location>
    <ligand>
        <name>pyridoxal 5'-phosphate</name>
        <dbReference type="ChEBI" id="CHEBI:597326"/>
    </ligand>
</feature>
<feature type="modified residue" description="N6-(pyridoxal phosphate)lysine" evidence="5">
    <location>
        <position position="247"/>
    </location>
</feature>
<dbReference type="InterPro" id="IPR004636">
    <property type="entry name" value="AcOrn/SuccOrn_fam"/>
</dbReference>
<proteinExistence type="inferred from homology"/>
<reference evidence="6 7" key="1">
    <citation type="submission" date="2012-03" db="EMBL/GenBank/DDBJ databases">
        <title>The Genome Sequence of Bartonella rattimassiliensis 15908.</title>
        <authorList>
            <consortium name="The Broad Institute Genome Sequencing Platform"/>
            <consortium name="The Broad Institute Genome Sequencing Center for Infectious Disease"/>
            <person name="Feldgarden M."/>
            <person name="Kirby J."/>
            <person name="Kosoy M."/>
            <person name="Birtles R."/>
            <person name="Probert W.S."/>
            <person name="Chiaraviglio L."/>
            <person name="Young S.K."/>
            <person name="Zeng Q."/>
            <person name="Gargeya S."/>
            <person name="Fitzgerald M."/>
            <person name="Haas B."/>
            <person name="Abouelleil A."/>
            <person name="Alvarado L."/>
            <person name="Arachchi H.M."/>
            <person name="Berlin A."/>
            <person name="Chapman S.B."/>
            <person name="Gearin G."/>
            <person name="Goldberg J."/>
            <person name="Griggs A."/>
            <person name="Gujja S."/>
            <person name="Hansen M."/>
            <person name="Heiman D."/>
            <person name="Howarth C."/>
            <person name="Larimer J."/>
            <person name="Lui A."/>
            <person name="MacDonald P.J.P."/>
            <person name="McCowen C."/>
            <person name="Montmayeur A."/>
            <person name="Murphy C."/>
            <person name="Neiman D."/>
            <person name="Pearson M."/>
            <person name="Priest M."/>
            <person name="Roberts A."/>
            <person name="Saif S."/>
            <person name="Shea T."/>
            <person name="Sisk P."/>
            <person name="Stolte C."/>
            <person name="Sykes S."/>
            <person name="Wortman J."/>
            <person name="Nusbaum C."/>
            <person name="Birren B."/>
        </authorList>
    </citation>
    <scope>NUCLEOTIDE SEQUENCE [LARGE SCALE GENOMIC DNA]</scope>
    <source>
        <strain evidence="6 7">15908</strain>
    </source>
</reference>
<accession>J1JLE6</accession>
<dbReference type="InterPro" id="IPR015424">
    <property type="entry name" value="PyrdxlP-dep_Trfase"/>
</dbReference>
<evidence type="ECO:0000313" key="7">
    <source>
        <dbReference type="Proteomes" id="UP000001077"/>
    </source>
</evidence>
<protein>
    <recommendedName>
        <fullName evidence="5">Acetylornithine aminotransferase</fullName>
        <shortName evidence="5">ACOAT</shortName>
        <ecNumber evidence="5">2.6.1.11</ecNumber>
    </recommendedName>
</protein>
<evidence type="ECO:0000256" key="5">
    <source>
        <dbReference type="HAMAP-Rule" id="MF_01107"/>
    </source>
</evidence>
<keyword evidence="1 5" id="KW-0055">Arginine biosynthesis</keyword>
<dbReference type="HOGENOM" id="CLU_016922_10_1_5"/>
<dbReference type="GO" id="GO:0005737">
    <property type="term" value="C:cytoplasm"/>
    <property type="evidence" value="ECO:0007669"/>
    <property type="project" value="UniProtKB-SubCell"/>
</dbReference>
<evidence type="ECO:0000313" key="6">
    <source>
        <dbReference type="EMBL" id="EJF85502.1"/>
    </source>
</evidence>
<comment type="pathway">
    <text evidence="5">Amino-acid biosynthesis; L-arginine biosynthesis; N(2)-acetyl-L-ornithine from L-glutamate: step 4/4.</text>
</comment>
<feature type="binding site" evidence="5">
    <location>
        <begin position="100"/>
        <end position="101"/>
    </location>
    <ligand>
        <name>pyridoxal 5'-phosphate</name>
        <dbReference type="ChEBI" id="CHEBI:597326"/>
    </ligand>
</feature>
<comment type="catalytic activity">
    <reaction evidence="5">
        <text>N(2)-acetyl-L-ornithine + 2-oxoglutarate = N-acetyl-L-glutamate 5-semialdehyde + L-glutamate</text>
        <dbReference type="Rhea" id="RHEA:18049"/>
        <dbReference type="ChEBI" id="CHEBI:16810"/>
        <dbReference type="ChEBI" id="CHEBI:29123"/>
        <dbReference type="ChEBI" id="CHEBI:29985"/>
        <dbReference type="ChEBI" id="CHEBI:57805"/>
        <dbReference type="EC" id="2.6.1.11"/>
    </reaction>
</comment>
<dbReference type="PANTHER" id="PTHR11986">
    <property type="entry name" value="AMINOTRANSFERASE CLASS III"/>
    <property type="match status" value="1"/>
</dbReference>
<comment type="subcellular location">
    <subcellularLocation>
        <location evidence="5">Cytoplasm</location>
    </subcellularLocation>
</comment>
<dbReference type="PANTHER" id="PTHR11986:SF113">
    <property type="entry name" value="SUCCINYLORNITHINE TRANSAMINASE"/>
    <property type="match status" value="1"/>
</dbReference>
<dbReference type="RefSeq" id="WP_007347360.1">
    <property type="nucleotide sequence ID" value="NZ_CALY02000014.1"/>
</dbReference>
<dbReference type="Gene3D" id="3.40.640.10">
    <property type="entry name" value="Type I PLP-dependent aspartate aminotransferase-like (Major domain)"/>
    <property type="match status" value="1"/>
</dbReference>
<dbReference type="PROSITE" id="PS00600">
    <property type="entry name" value="AA_TRANSFER_CLASS_3"/>
    <property type="match status" value="1"/>
</dbReference>
<keyword evidence="3 5" id="KW-0808">Transferase</keyword>
<evidence type="ECO:0000256" key="3">
    <source>
        <dbReference type="ARBA" id="ARBA00022679"/>
    </source>
</evidence>
<keyword evidence="7" id="KW-1185">Reference proteome</keyword>
<dbReference type="Gene3D" id="3.90.1150.10">
    <property type="entry name" value="Aspartate Aminotransferase, domain 1"/>
    <property type="match status" value="1"/>
</dbReference>
<keyword evidence="5" id="KW-0028">Amino-acid biosynthesis</keyword>
<feature type="binding site" evidence="5">
    <location>
        <position position="275"/>
    </location>
    <ligand>
        <name>N(2)-acetyl-L-ornithine</name>
        <dbReference type="ChEBI" id="CHEBI:57805"/>
    </ligand>
</feature>
<dbReference type="STRING" id="1094556.MCY_01063"/>
<name>J1JLE6_9HYPH</name>
<dbReference type="InterPro" id="IPR015422">
    <property type="entry name" value="PyrdxlP-dep_Trfase_small"/>
</dbReference>
<dbReference type="CDD" id="cd00610">
    <property type="entry name" value="OAT_like"/>
    <property type="match status" value="1"/>
</dbReference>
<organism evidence="6 7">
    <name type="scientific">Bartonella rattimassiliensis 15908</name>
    <dbReference type="NCBI Taxonomy" id="1094556"/>
    <lineage>
        <taxon>Bacteria</taxon>
        <taxon>Pseudomonadati</taxon>
        <taxon>Pseudomonadota</taxon>
        <taxon>Alphaproteobacteria</taxon>
        <taxon>Hyphomicrobiales</taxon>
        <taxon>Bartonellaceae</taxon>
        <taxon>Bartonella</taxon>
    </lineage>
</organism>
<sequence>MNAISIQPLYECFARRNLHFEQGYGVWLISDKGDHYLDFTSGIAVNALGYSHPKLVDTLKVQAEKLWHVSNLFQSPEQVALATRLCANSFADKVFFCNSGTEALECAFKTARHYYYVAGHSERIEIITFEGAFHGRTLAALAATGHEKYLEGFGPKAGGFIQIPFCDEIALRNTINKNTAAILIEPIQGEGGIRTVSHDYLKFLRKICDDNDLLLIFDEVQTGMGRTGKLFAYEWSNVTPDILTLAKGLGGGFPLGACLATNKVAKSMTSGTHGSTFGGNLLGMAVGNSILDILLDPDFLNHVQRMGDKLKSGLLHILNIYPDIICAVQGVGLMMGIQCVVPSNLVVTALEDEYLLSVAANNNVVRLLPPLIINEEEIDESLRRIEKALSYLSQVNKKNIHTHNECSSSFRRLIDFNASNSMRTG</sequence>
<dbReference type="eggNOG" id="COG4992">
    <property type="taxonomic scope" value="Bacteria"/>
</dbReference>
<evidence type="ECO:0000256" key="4">
    <source>
        <dbReference type="ARBA" id="ARBA00022898"/>
    </source>
</evidence>
<evidence type="ECO:0000256" key="2">
    <source>
        <dbReference type="ARBA" id="ARBA00022576"/>
    </source>
</evidence>
<keyword evidence="2 5" id="KW-0032">Aminotransferase</keyword>
<dbReference type="OrthoDB" id="9801834at2"/>
<dbReference type="NCBIfam" id="TIGR00707">
    <property type="entry name" value="argD"/>
    <property type="match status" value="1"/>
</dbReference>
<dbReference type="AlphaFoldDB" id="J1JLE6"/>
<comment type="subunit">
    <text evidence="5">Homodimer.</text>
</comment>
<comment type="cofactor">
    <cofactor evidence="5">
        <name>pyridoxal 5'-phosphate</name>
        <dbReference type="ChEBI" id="CHEBI:597326"/>
    </cofactor>
    <text evidence="5">Binds 1 pyridoxal phosphate per subunit.</text>
</comment>
<dbReference type="Pfam" id="PF00202">
    <property type="entry name" value="Aminotran_3"/>
    <property type="match status" value="1"/>
</dbReference>
<keyword evidence="5" id="KW-0963">Cytoplasm</keyword>
<dbReference type="HAMAP" id="MF_01107">
    <property type="entry name" value="ArgD_aminotrans_3"/>
    <property type="match status" value="1"/>
</dbReference>
<dbReference type="UniPathway" id="UPA00068">
    <property type="reaction ID" value="UER00109"/>
</dbReference>
<dbReference type="FunFam" id="3.40.640.10:FF:000004">
    <property type="entry name" value="Acetylornithine aminotransferase"/>
    <property type="match status" value="1"/>
</dbReference>
<dbReference type="InterPro" id="IPR050103">
    <property type="entry name" value="Class-III_PLP-dep_AT"/>
</dbReference>
<gene>
    <name evidence="5" type="primary">argD</name>
    <name evidence="6" type="ORF">MCY_01063</name>
</gene>
<dbReference type="GO" id="GO:0003992">
    <property type="term" value="F:N2-acetyl-L-ornithine:2-oxoglutarate 5-aminotransferase activity"/>
    <property type="evidence" value="ECO:0007669"/>
    <property type="project" value="UniProtKB-UniRule"/>
</dbReference>
<dbReference type="Proteomes" id="UP000001077">
    <property type="component" value="Unassembled WGS sequence"/>
</dbReference>
<feature type="binding site" evidence="5">
    <location>
        <position position="136"/>
    </location>
    <ligand>
        <name>N(2)-acetyl-L-ornithine</name>
        <dbReference type="ChEBI" id="CHEBI:57805"/>
    </ligand>
</feature>
<dbReference type="PATRIC" id="fig|1094556.3.peg.1218"/>
<dbReference type="PIRSF" id="PIRSF000521">
    <property type="entry name" value="Transaminase_4ab_Lys_Orn"/>
    <property type="match status" value="1"/>
</dbReference>
<feature type="binding site" evidence="5">
    <location>
        <position position="133"/>
    </location>
    <ligand>
        <name>pyridoxal 5'-phosphate</name>
        <dbReference type="ChEBI" id="CHEBI:597326"/>
    </ligand>
</feature>
<dbReference type="EMBL" id="AILY01000022">
    <property type="protein sequence ID" value="EJF85502.1"/>
    <property type="molecule type" value="Genomic_DNA"/>
</dbReference>
<dbReference type="InterPro" id="IPR049704">
    <property type="entry name" value="Aminotrans_3_PPA_site"/>
</dbReference>
<dbReference type="InterPro" id="IPR015421">
    <property type="entry name" value="PyrdxlP-dep_Trfase_major"/>
</dbReference>
<dbReference type="NCBIfam" id="NF002325">
    <property type="entry name" value="PRK01278.1"/>
    <property type="match status" value="1"/>
</dbReference>
<dbReference type="GO" id="GO:0006526">
    <property type="term" value="P:L-arginine biosynthetic process"/>
    <property type="evidence" value="ECO:0007669"/>
    <property type="project" value="UniProtKB-UniRule"/>
</dbReference>
<keyword evidence="4 5" id="KW-0663">Pyridoxal phosphate</keyword>
<dbReference type="GO" id="GO:0042802">
    <property type="term" value="F:identical protein binding"/>
    <property type="evidence" value="ECO:0007669"/>
    <property type="project" value="TreeGrafter"/>
</dbReference>
<dbReference type="GO" id="GO:0030170">
    <property type="term" value="F:pyridoxal phosphate binding"/>
    <property type="evidence" value="ECO:0007669"/>
    <property type="project" value="InterPro"/>
</dbReference>